<dbReference type="Proteomes" id="UP001345219">
    <property type="component" value="Chromosome 13"/>
</dbReference>
<comment type="subcellular location">
    <subcellularLocation>
        <location evidence="1">Nucleus</location>
        <location evidence="1">Nucleolus</location>
    </subcellularLocation>
</comment>
<dbReference type="GO" id="GO:0005730">
    <property type="term" value="C:nucleolus"/>
    <property type="evidence" value="ECO:0007669"/>
    <property type="project" value="UniProtKB-SubCell"/>
</dbReference>
<sequence>METDRLMDADAGDTSRKKSEGSKKRKKEKVTTSIQVLHDQAEKMAPLVGYFPSGFDPTGPPSGVHLYRKKTRPNRMELTVSPSGSDVVFVGSSFDGEPTAVQPCTYALGVLDKESGTLKIVPVASNKIFRLEPRFKPDHTEDERSELKGDLSGADRAEKVRVLTHLYGTKRSITHVKKMQALRQEVDPDSQNDLDKQIKKIAINKEALESTGAEISRNIPAYNSAATDPKEAYPLEKIILDGEWNYITDIIELVSRGEEVSADAYPSFVCKRVSKLLEIKDKYAKDTLGCVLSYITHLLKFKDLHSADGFKSAKSHHFPPILQQRFSALFMLPEAKFMPIEKIDLLISHVLVLCLFVDDFQTSPIDIASDLKMSPVELRKYFENLGCKFSMQKKIPYAKLIVPLKFPELRRRRRRGLG</sequence>
<keyword evidence="4" id="KW-0804">Transcription</keyword>
<evidence type="ECO:0000313" key="7">
    <source>
        <dbReference type="EMBL" id="KAK4780340.1"/>
    </source>
</evidence>
<keyword evidence="5" id="KW-0539">Nucleus</keyword>
<dbReference type="GO" id="GO:0006351">
    <property type="term" value="P:DNA-templated transcription"/>
    <property type="evidence" value="ECO:0007669"/>
    <property type="project" value="InterPro"/>
</dbReference>
<evidence type="ECO:0000256" key="3">
    <source>
        <dbReference type="ARBA" id="ARBA00022478"/>
    </source>
</evidence>
<name>A0AAN7LFG7_9MYRT</name>
<dbReference type="PANTHER" id="PTHR14440">
    <property type="entry name" value="DNA-DIRECTED RNA POLYMERASE I SUBUNIT RPA49"/>
    <property type="match status" value="1"/>
</dbReference>
<dbReference type="AlphaFoldDB" id="A0AAN7LFG7"/>
<evidence type="ECO:0000256" key="6">
    <source>
        <dbReference type="SAM" id="MobiDB-lite"/>
    </source>
</evidence>
<evidence type="ECO:0000256" key="5">
    <source>
        <dbReference type="ARBA" id="ARBA00023242"/>
    </source>
</evidence>
<evidence type="ECO:0000256" key="1">
    <source>
        <dbReference type="ARBA" id="ARBA00004604"/>
    </source>
</evidence>
<dbReference type="InterPro" id="IPR009668">
    <property type="entry name" value="RNA_pol-assoc_fac_A49-like"/>
</dbReference>
<keyword evidence="3" id="KW-0240">DNA-directed RNA polymerase</keyword>
<reference evidence="7 8" key="1">
    <citation type="journal article" date="2023" name="Hortic Res">
        <title>Pangenome of water caltrop reveals structural variations and asymmetric subgenome divergence after allopolyploidization.</title>
        <authorList>
            <person name="Zhang X."/>
            <person name="Chen Y."/>
            <person name="Wang L."/>
            <person name="Yuan Y."/>
            <person name="Fang M."/>
            <person name="Shi L."/>
            <person name="Lu R."/>
            <person name="Comes H.P."/>
            <person name="Ma Y."/>
            <person name="Chen Y."/>
            <person name="Huang G."/>
            <person name="Zhou Y."/>
            <person name="Zheng Z."/>
            <person name="Qiu Y."/>
        </authorList>
    </citation>
    <scope>NUCLEOTIDE SEQUENCE [LARGE SCALE GENOMIC DNA]</scope>
    <source>
        <tissue evidence="7">Roots</tissue>
    </source>
</reference>
<evidence type="ECO:0000256" key="4">
    <source>
        <dbReference type="ARBA" id="ARBA00023163"/>
    </source>
</evidence>
<accession>A0AAN7LFG7</accession>
<dbReference type="EMBL" id="JAXIOK010000001">
    <property type="protein sequence ID" value="KAK4780340.1"/>
    <property type="molecule type" value="Genomic_DNA"/>
</dbReference>
<feature type="compositionally biased region" description="Basic and acidic residues" evidence="6">
    <location>
        <begin position="1"/>
        <end position="22"/>
    </location>
</feature>
<comment type="similarity">
    <text evidence="2">Belongs to the eukaryotic RPA49/POLR1E RNA polymerase subunit family.</text>
</comment>
<evidence type="ECO:0000256" key="2">
    <source>
        <dbReference type="ARBA" id="ARBA00009430"/>
    </source>
</evidence>
<feature type="region of interest" description="Disordered" evidence="6">
    <location>
        <begin position="1"/>
        <end position="32"/>
    </location>
</feature>
<dbReference type="GO" id="GO:0000428">
    <property type="term" value="C:DNA-directed RNA polymerase complex"/>
    <property type="evidence" value="ECO:0007669"/>
    <property type="project" value="UniProtKB-KW"/>
</dbReference>
<evidence type="ECO:0000313" key="8">
    <source>
        <dbReference type="Proteomes" id="UP001345219"/>
    </source>
</evidence>
<dbReference type="Pfam" id="PF06870">
    <property type="entry name" value="RNA_pol_I_A49"/>
    <property type="match status" value="1"/>
</dbReference>
<protein>
    <recommendedName>
        <fullName evidence="9">DNA-directed RNA polymerase I subunit rpa49</fullName>
    </recommendedName>
</protein>
<organism evidence="7 8">
    <name type="scientific">Trapa incisa</name>
    <dbReference type="NCBI Taxonomy" id="236973"/>
    <lineage>
        <taxon>Eukaryota</taxon>
        <taxon>Viridiplantae</taxon>
        <taxon>Streptophyta</taxon>
        <taxon>Embryophyta</taxon>
        <taxon>Tracheophyta</taxon>
        <taxon>Spermatophyta</taxon>
        <taxon>Magnoliopsida</taxon>
        <taxon>eudicotyledons</taxon>
        <taxon>Gunneridae</taxon>
        <taxon>Pentapetalae</taxon>
        <taxon>rosids</taxon>
        <taxon>malvids</taxon>
        <taxon>Myrtales</taxon>
        <taxon>Lythraceae</taxon>
        <taxon>Trapa</taxon>
    </lineage>
</organism>
<proteinExistence type="inferred from homology"/>
<dbReference type="GO" id="GO:0003677">
    <property type="term" value="F:DNA binding"/>
    <property type="evidence" value="ECO:0007669"/>
    <property type="project" value="InterPro"/>
</dbReference>
<keyword evidence="8" id="KW-1185">Reference proteome</keyword>
<gene>
    <name evidence="7" type="ORF">SAY87_016446</name>
</gene>
<comment type="caution">
    <text evidence="7">The sequence shown here is derived from an EMBL/GenBank/DDBJ whole genome shotgun (WGS) entry which is preliminary data.</text>
</comment>
<evidence type="ECO:0008006" key="9">
    <source>
        <dbReference type="Google" id="ProtNLM"/>
    </source>
</evidence>